<dbReference type="GO" id="GO:0005886">
    <property type="term" value="C:plasma membrane"/>
    <property type="evidence" value="ECO:0007669"/>
    <property type="project" value="UniProtKB-SubCell"/>
</dbReference>
<evidence type="ECO:0000256" key="5">
    <source>
        <dbReference type="ARBA" id="ARBA00022989"/>
    </source>
</evidence>
<organism evidence="9 10">
    <name type="scientific">Cryptosporangium aurantiacum</name>
    <dbReference type="NCBI Taxonomy" id="134849"/>
    <lineage>
        <taxon>Bacteria</taxon>
        <taxon>Bacillati</taxon>
        <taxon>Actinomycetota</taxon>
        <taxon>Actinomycetes</taxon>
        <taxon>Cryptosporangiales</taxon>
        <taxon>Cryptosporangiaceae</taxon>
        <taxon>Cryptosporangium</taxon>
    </lineage>
</organism>
<dbReference type="SUPFAM" id="SSF103481">
    <property type="entry name" value="Multidrug resistance efflux transporter EmrE"/>
    <property type="match status" value="1"/>
</dbReference>
<dbReference type="AlphaFoldDB" id="A0A1M7RLI0"/>
<proteinExistence type="inferred from homology"/>
<dbReference type="RefSeq" id="WP_218618030.1">
    <property type="nucleotide sequence ID" value="NZ_FRCS01000021.1"/>
</dbReference>
<evidence type="ECO:0000313" key="9">
    <source>
        <dbReference type="EMBL" id="SHN47165.1"/>
    </source>
</evidence>
<accession>A0A1M7RLI0</accession>
<dbReference type="InterPro" id="IPR045324">
    <property type="entry name" value="Small_multidrug_res"/>
</dbReference>
<dbReference type="Proteomes" id="UP000184440">
    <property type="component" value="Unassembled WGS sequence"/>
</dbReference>
<evidence type="ECO:0000313" key="10">
    <source>
        <dbReference type="Proteomes" id="UP000184440"/>
    </source>
</evidence>
<evidence type="ECO:0000256" key="7">
    <source>
        <dbReference type="RuleBase" id="RU003942"/>
    </source>
</evidence>
<dbReference type="Gene3D" id="1.10.3730.20">
    <property type="match status" value="1"/>
</dbReference>
<dbReference type="EMBL" id="FRCS01000021">
    <property type="protein sequence ID" value="SHN47165.1"/>
    <property type="molecule type" value="Genomic_DNA"/>
</dbReference>
<keyword evidence="4 7" id="KW-0812">Transmembrane</keyword>
<sequence>MMPWIVLFISAALEAVWATALGASDGFSKATPTIIFFATLALSMATLAYVAKHIPMSVAYAIWSGAGAALTVAWAMATGHETASPLKLVFLIGIIGCIVGLKLLKPHPVKAPADAEASTTAA</sequence>
<dbReference type="InterPro" id="IPR000390">
    <property type="entry name" value="Small_drug/metabolite_transptr"/>
</dbReference>
<name>A0A1M7RLI0_9ACTN</name>
<evidence type="ECO:0000256" key="3">
    <source>
        <dbReference type="ARBA" id="ARBA00022475"/>
    </source>
</evidence>
<dbReference type="PANTHER" id="PTHR30561:SF0">
    <property type="entry name" value="GUANIDINIUM EXPORTER"/>
    <property type="match status" value="1"/>
</dbReference>
<keyword evidence="3" id="KW-1003">Cell membrane</keyword>
<feature type="transmembrane region" description="Helical" evidence="8">
    <location>
        <begin position="58"/>
        <end position="77"/>
    </location>
</feature>
<keyword evidence="2" id="KW-0813">Transport</keyword>
<reference evidence="9 10" key="1">
    <citation type="submission" date="2016-11" db="EMBL/GenBank/DDBJ databases">
        <authorList>
            <person name="Jaros S."/>
            <person name="Januszkiewicz K."/>
            <person name="Wedrychowicz H."/>
        </authorList>
    </citation>
    <scope>NUCLEOTIDE SEQUENCE [LARGE SCALE GENOMIC DNA]</scope>
    <source>
        <strain evidence="9 10">DSM 46144</strain>
    </source>
</reference>
<evidence type="ECO:0000256" key="6">
    <source>
        <dbReference type="ARBA" id="ARBA00023136"/>
    </source>
</evidence>
<keyword evidence="6 8" id="KW-0472">Membrane</keyword>
<dbReference type="GO" id="GO:0022857">
    <property type="term" value="F:transmembrane transporter activity"/>
    <property type="evidence" value="ECO:0007669"/>
    <property type="project" value="InterPro"/>
</dbReference>
<feature type="transmembrane region" description="Helical" evidence="8">
    <location>
        <begin position="83"/>
        <end position="104"/>
    </location>
</feature>
<evidence type="ECO:0000256" key="4">
    <source>
        <dbReference type="ARBA" id="ARBA00022692"/>
    </source>
</evidence>
<evidence type="ECO:0000256" key="2">
    <source>
        <dbReference type="ARBA" id="ARBA00022448"/>
    </source>
</evidence>
<evidence type="ECO:0000256" key="1">
    <source>
        <dbReference type="ARBA" id="ARBA00004651"/>
    </source>
</evidence>
<dbReference type="PANTHER" id="PTHR30561">
    <property type="entry name" value="SMR FAMILY PROTON-DEPENDENT DRUG EFFLUX TRANSPORTER SUGE"/>
    <property type="match status" value="1"/>
</dbReference>
<comment type="similarity">
    <text evidence="7">Belongs to the drug/metabolite transporter (DMT) superfamily. Small multidrug resistance (SMR) (TC 2.A.7.1) family.</text>
</comment>
<comment type="subcellular location">
    <subcellularLocation>
        <location evidence="1 7">Cell membrane</location>
        <topology evidence="1 7">Multi-pass membrane protein</topology>
    </subcellularLocation>
</comment>
<dbReference type="STRING" id="134849.SAMN05443668_12113"/>
<keyword evidence="5 8" id="KW-1133">Transmembrane helix</keyword>
<gene>
    <name evidence="9" type="ORF">SAMN05443668_12113</name>
</gene>
<evidence type="ECO:0000256" key="8">
    <source>
        <dbReference type="SAM" id="Phobius"/>
    </source>
</evidence>
<dbReference type="Pfam" id="PF00893">
    <property type="entry name" value="Multi_Drug_Res"/>
    <property type="match status" value="1"/>
</dbReference>
<dbReference type="InterPro" id="IPR037185">
    <property type="entry name" value="EmrE-like"/>
</dbReference>
<protein>
    <submittedName>
        <fullName evidence="9">Quaternary ammonium compound-resistance protein SugE</fullName>
    </submittedName>
</protein>
<keyword evidence="10" id="KW-1185">Reference proteome</keyword>
<feature type="transmembrane region" description="Helical" evidence="8">
    <location>
        <begin position="34"/>
        <end position="51"/>
    </location>
</feature>